<dbReference type="Proteomes" id="UP001142489">
    <property type="component" value="Unassembled WGS sequence"/>
</dbReference>
<gene>
    <name evidence="1" type="ORF">JRQ81_012263</name>
</gene>
<dbReference type="EMBL" id="JAPFRF010000024">
    <property type="protein sequence ID" value="KAJ7303321.1"/>
    <property type="molecule type" value="Genomic_DNA"/>
</dbReference>
<organism evidence="1 2">
    <name type="scientific">Phrynocephalus forsythii</name>
    <dbReference type="NCBI Taxonomy" id="171643"/>
    <lineage>
        <taxon>Eukaryota</taxon>
        <taxon>Metazoa</taxon>
        <taxon>Chordata</taxon>
        <taxon>Craniata</taxon>
        <taxon>Vertebrata</taxon>
        <taxon>Euteleostomi</taxon>
        <taxon>Lepidosauria</taxon>
        <taxon>Squamata</taxon>
        <taxon>Bifurcata</taxon>
        <taxon>Unidentata</taxon>
        <taxon>Episquamata</taxon>
        <taxon>Toxicofera</taxon>
        <taxon>Iguania</taxon>
        <taxon>Acrodonta</taxon>
        <taxon>Agamidae</taxon>
        <taxon>Agaminae</taxon>
        <taxon>Phrynocephalus</taxon>
    </lineage>
</organism>
<protein>
    <submittedName>
        <fullName evidence="1">Uncharacterized protein</fullName>
    </submittedName>
</protein>
<sequence length="125" mass="14669">MQFFGLRSLATIPEMCRQRFLSKAYVFGTLNRLQTPECQSFIFIFIYLFGRVCRQKVTRGSPGPGKRQDGPLRWLQRRLTVKGGREVKTRLQLDPRRANGPDTFIRYLLDCQLIHLILIHLPFPF</sequence>
<evidence type="ECO:0000313" key="1">
    <source>
        <dbReference type="EMBL" id="KAJ7303321.1"/>
    </source>
</evidence>
<name>A0A9Q0X5I6_9SAUR</name>
<keyword evidence="2" id="KW-1185">Reference proteome</keyword>
<comment type="caution">
    <text evidence="1">The sequence shown here is derived from an EMBL/GenBank/DDBJ whole genome shotgun (WGS) entry which is preliminary data.</text>
</comment>
<dbReference type="AlphaFoldDB" id="A0A9Q0X5I6"/>
<proteinExistence type="predicted"/>
<reference evidence="1" key="1">
    <citation type="journal article" date="2023" name="DNA Res.">
        <title>Chromosome-level genome assembly of Phrynocephalus forsythii using third-generation DNA sequencing and Hi-C analysis.</title>
        <authorList>
            <person name="Qi Y."/>
            <person name="Zhao W."/>
            <person name="Zhao Y."/>
            <person name="Niu C."/>
            <person name="Cao S."/>
            <person name="Zhang Y."/>
        </authorList>
    </citation>
    <scope>NUCLEOTIDE SEQUENCE</scope>
    <source>
        <tissue evidence="1">Muscle</tissue>
    </source>
</reference>
<evidence type="ECO:0000313" key="2">
    <source>
        <dbReference type="Proteomes" id="UP001142489"/>
    </source>
</evidence>
<accession>A0A9Q0X5I6</accession>